<name>A0AAV2P1F4_9HYME</name>
<dbReference type="EMBL" id="OZ034830">
    <property type="protein sequence ID" value="CAL1686739.1"/>
    <property type="molecule type" value="Genomic_DNA"/>
</dbReference>
<gene>
    <name evidence="1" type="ORF">LPLAT_LOCUS12075</name>
</gene>
<accession>A0AAV2P1F4</accession>
<dbReference type="Proteomes" id="UP001497644">
    <property type="component" value="Chromosome 7"/>
</dbReference>
<organism evidence="1 2">
    <name type="scientific">Lasius platythorax</name>
    <dbReference type="NCBI Taxonomy" id="488582"/>
    <lineage>
        <taxon>Eukaryota</taxon>
        <taxon>Metazoa</taxon>
        <taxon>Ecdysozoa</taxon>
        <taxon>Arthropoda</taxon>
        <taxon>Hexapoda</taxon>
        <taxon>Insecta</taxon>
        <taxon>Pterygota</taxon>
        <taxon>Neoptera</taxon>
        <taxon>Endopterygota</taxon>
        <taxon>Hymenoptera</taxon>
        <taxon>Apocrita</taxon>
        <taxon>Aculeata</taxon>
        <taxon>Formicoidea</taxon>
        <taxon>Formicidae</taxon>
        <taxon>Formicinae</taxon>
        <taxon>Lasius</taxon>
        <taxon>Lasius</taxon>
    </lineage>
</organism>
<proteinExistence type="predicted"/>
<evidence type="ECO:0000313" key="2">
    <source>
        <dbReference type="Proteomes" id="UP001497644"/>
    </source>
</evidence>
<dbReference type="AlphaFoldDB" id="A0AAV2P1F4"/>
<sequence>MRFLILGGPEKIVCVMSTKFVGPNRANPSSLPPATKDLSPTLKENRRVSYSREFQSECRFDEPFLGPNPTWSSNHTTVGLRLHPHGGN</sequence>
<reference evidence="1" key="1">
    <citation type="submission" date="2024-04" db="EMBL/GenBank/DDBJ databases">
        <authorList>
            <consortium name="Molecular Ecology Group"/>
        </authorList>
    </citation>
    <scope>NUCLEOTIDE SEQUENCE</scope>
</reference>
<protein>
    <submittedName>
        <fullName evidence="1">Uncharacterized protein</fullName>
    </submittedName>
</protein>
<keyword evidence="2" id="KW-1185">Reference proteome</keyword>
<evidence type="ECO:0000313" key="1">
    <source>
        <dbReference type="EMBL" id="CAL1686739.1"/>
    </source>
</evidence>